<dbReference type="EMBL" id="WSFO01000015">
    <property type="protein sequence ID" value="KAE9626501.1"/>
    <property type="molecule type" value="Genomic_DNA"/>
</dbReference>
<protein>
    <submittedName>
        <fullName evidence="5">AsnC family transcriptional regulator</fullName>
    </submittedName>
</protein>
<dbReference type="InterPro" id="IPR019885">
    <property type="entry name" value="Tscrpt_reg_HTH_AsnC-type_CS"/>
</dbReference>
<dbReference type="SUPFAM" id="SSF54909">
    <property type="entry name" value="Dimeric alpha+beta barrel"/>
    <property type="match status" value="1"/>
</dbReference>
<evidence type="ECO:0000313" key="5">
    <source>
        <dbReference type="EMBL" id="KAE9626501.1"/>
    </source>
</evidence>
<dbReference type="GO" id="GO:0043565">
    <property type="term" value="F:sequence-specific DNA binding"/>
    <property type="evidence" value="ECO:0007669"/>
    <property type="project" value="InterPro"/>
</dbReference>
<evidence type="ECO:0000256" key="3">
    <source>
        <dbReference type="ARBA" id="ARBA00023163"/>
    </source>
</evidence>
<dbReference type="RefSeq" id="WP_158981432.1">
    <property type="nucleotide sequence ID" value="NZ_WSFO01000015.1"/>
</dbReference>
<dbReference type="Pfam" id="PF13404">
    <property type="entry name" value="HTH_AsnC-type"/>
    <property type="match status" value="1"/>
</dbReference>
<dbReference type="GO" id="GO:0043200">
    <property type="term" value="P:response to amino acid"/>
    <property type="evidence" value="ECO:0007669"/>
    <property type="project" value="TreeGrafter"/>
</dbReference>
<comment type="caution">
    <text evidence="5">The sequence shown here is derived from an EMBL/GenBank/DDBJ whole genome shotgun (WGS) entry which is preliminary data.</text>
</comment>
<dbReference type="Proteomes" id="UP000441586">
    <property type="component" value="Unassembled WGS sequence"/>
</dbReference>
<reference evidence="5 6" key="1">
    <citation type="submission" date="2019-12" db="EMBL/GenBank/DDBJ databases">
        <authorList>
            <person name="Zhang Y.-J."/>
        </authorList>
    </citation>
    <scope>NUCLEOTIDE SEQUENCE [LARGE SCALE GENOMIC DNA]</scope>
    <source>
        <strain evidence="5 6">H18S-6</strain>
    </source>
</reference>
<dbReference type="InterPro" id="IPR019888">
    <property type="entry name" value="Tscrpt_reg_AsnC-like"/>
</dbReference>
<dbReference type="PROSITE" id="PS00519">
    <property type="entry name" value="HTH_ASNC_1"/>
    <property type="match status" value="1"/>
</dbReference>
<dbReference type="PROSITE" id="PS50956">
    <property type="entry name" value="HTH_ASNC_2"/>
    <property type="match status" value="1"/>
</dbReference>
<dbReference type="PRINTS" id="PR00033">
    <property type="entry name" value="HTHASNC"/>
</dbReference>
<dbReference type="PANTHER" id="PTHR30154">
    <property type="entry name" value="LEUCINE-RESPONSIVE REGULATORY PROTEIN"/>
    <property type="match status" value="1"/>
</dbReference>
<dbReference type="InterPro" id="IPR036390">
    <property type="entry name" value="WH_DNA-bd_sf"/>
</dbReference>
<proteinExistence type="predicted"/>
<dbReference type="AlphaFoldDB" id="A0A6A4REN6"/>
<evidence type="ECO:0000313" key="6">
    <source>
        <dbReference type="Proteomes" id="UP000441586"/>
    </source>
</evidence>
<dbReference type="InterPro" id="IPR019887">
    <property type="entry name" value="Tscrpt_reg_AsnC/Lrp_C"/>
</dbReference>
<dbReference type="InterPro" id="IPR011008">
    <property type="entry name" value="Dimeric_a/b-barrel"/>
</dbReference>
<dbReference type="InterPro" id="IPR000485">
    <property type="entry name" value="AsnC-type_HTH_dom"/>
</dbReference>
<dbReference type="GO" id="GO:0005829">
    <property type="term" value="C:cytosol"/>
    <property type="evidence" value="ECO:0007669"/>
    <property type="project" value="TreeGrafter"/>
</dbReference>
<dbReference type="PANTHER" id="PTHR30154:SF53">
    <property type="entry name" value="HTH-TYPE TRANSCRIPTIONAL REGULATOR LRPC"/>
    <property type="match status" value="1"/>
</dbReference>
<evidence type="ECO:0000256" key="2">
    <source>
        <dbReference type="ARBA" id="ARBA00023125"/>
    </source>
</evidence>
<evidence type="ECO:0000256" key="1">
    <source>
        <dbReference type="ARBA" id="ARBA00023015"/>
    </source>
</evidence>
<keyword evidence="3" id="KW-0804">Transcription</keyword>
<dbReference type="Pfam" id="PF01037">
    <property type="entry name" value="AsnC_trans_reg"/>
    <property type="match status" value="1"/>
</dbReference>
<dbReference type="Gene3D" id="1.10.10.10">
    <property type="entry name" value="Winged helix-like DNA-binding domain superfamily/Winged helix DNA-binding domain"/>
    <property type="match status" value="1"/>
</dbReference>
<dbReference type="InterPro" id="IPR036388">
    <property type="entry name" value="WH-like_DNA-bd_sf"/>
</dbReference>
<organism evidence="5 6">
    <name type="scientific">Parasedimentitalea maritima</name>
    <dbReference type="NCBI Taxonomy" id="2578117"/>
    <lineage>
        <taxon>Bacteria</taxon>
        <taxon>Pseudomonadati</taxon>
        <taxon>Pseudomonadota</taxon>
        <taxon>Alphaproteobacteria</taxon>
        <taxon>Rhodobacterales</taxon>
        <taxon>Paracoccaceae</taxon>
        <taxon>Parasedimentitalea</taxon>
    </lineage>
</organism>
<dbReference type="SUPFAM" id="SSF46785">
    <property type="entry name" value="Winged helix' DNA-binding domain"/>
    <property type="match status" value="1"/>
</dbReference>
<feature type="domain" description="HTH asnC-type" evidence="4">
    <location>
        <begin position="17"/>
        <end position="78"/>
    </location>
</feature>
<dbReference type="Gene3D" id="3.30.70.920">
    <property type="match status" value="1"/>
</dbReference>
<keyword evidence="2" id="KW-0238">DNA-binding</keyword>
<name>A0A6A4REN6_9RHOB</name>
<keyword evidence="1" id="KW-0805">Transcription regulation</keyword>
<evidence type="ECO:0000259" key="4">
    <source>
        <dbReference type="PROSITE" id="PS50956"/>
    </source>
</evidence>
<dbReference type="SMART" id="SM00344">
    <property type="entry name" value="HTH_ASNC"/>
    <property type="match status" value="1"/>
</dbReference>
<gene>
    <name evidence="5" type="ORF">GP644_20840</name>
</gene>
<accession>A0A6A4REN6</accession>
<sequence length="174" mass="18738">MAKTDSIQRKPRAARELDDLDRRILGELSRDATQAYAAISQVVGLSPPAVHERVKRLRASGAIKATVAQLDGPAVGKPLLAFIHVDTVGWGKTSAMMALGDWPEVEEIHSATGDTCLILKVRVASPLALEGLLSQLYDTKGVRGTRTYLTLSTHLERAVQAEVSTDLEDLAGIK</sequence>